<comment type="subcellular location">
    <subcellularLocation>
        <location evidence="2 9">Cytoplasm</location>
    </subcellularLocation>
</comment>
<feature type="domain" description="RNB" evidence="11">
    <location>
        <begin position="191"/>
        <end position="521"/>
    </location>
</feature>
<dbReference type="SMART" id="SM00357">
    <property type="entry name" value="CSP"/>
    <property type="match status" value="1"/>
</dbReference>
<evidence type="ECO:0000256" key="5">
    <source>
        <dbReference type="ARBA" id="ARBA00022722"/>
    </source>
</evidence>
<dbReference type="EC" id="3.1.13.1" evidence="9"/>
<dbReference type="SUPFAM" id="SSF50249">
    <property type="entry name" value="Nucleic acid-binding proteins"/>
    <property type="match status" value="4"/>
</dbReference>
<dbReference type="PROSITE" id="PS01175">
    <property type="entry name" value="RIBONUCLEASE_II"/>
    <property type="match status" value="1"/>
</dbReference>
<dbReference type="AlphaFoldDB" id="A0A451D2X9"/>
<dbReference type="InterPro" id="IPR040476">
    <property type="entry name" value="CSD2"/>
</dbReference>
<dbReference type="GO" id="GO:0003723">
    <property type="term" value="F:RNA binding"/>
    <property type="evidence" value="ECO:0007669"/>
    <property type="project" value="UniProtKB-KW"/>
</dbReference>
<dbReference type="NCBIfam" id="TIGR00358">
    <property type="entry name" value="3_prime_RNase"/>
    <property type="match status" value="1"/>
</dbReference>
<dbReference type="InterPro" id="IPR050180">
    <property type="entry name" value="RNR_Ribonuclease"/>
</dbReference>
<dbReference type="Pfam" id="PF00575">
    <property type="entry name" value="S1"/>
    <property type="match status" value="1"/>
</dbReference>
<dbReference type="PANTHER" id="PTHR23355">
    <property type="entry name" value="RIBONUCLEASE"/>
    <property type="match status" value="1"/>
</dbReference>
<gene>
    <name evidence="9 12" type="primary">rnb</name>
    <name evidence="12" type="ORF">ERCICUMA2628_495</name>
</gene>
<evidence type="ECO:0000256" key="2">
    <source>
        <dbReference type="ARBA" id="ARBA00004496"/>
    </source>
</evidence>
<evidence type="ECO:0000256" key="7">
    <source>
        <dbReference type="ARBA" id="ARBA00022839"/>
    </source>
</evidence>
<keyword evidence="5 9" id="KW-0540">Nuclease</keyword>
<dbReference type="GO" id="GO:0008859">
    <property type="term" value="F:exoribonuclease II activity"/>
    <property type="evidence" value="ECO:0007669"/>
    <property type="project" value="UniProtKB-UniRule"/>
</dbReference>
<dbReference type="Pfam" id="PF00773">
    <property type="entry name" value="RNB"/>
    <property type="match status" value="1"/>
</dbReference>
<comment type="function">
    <text evidence="9">Involved in mRNA degradation. Hydrolyzes single-stranded polyribonucleotides processively in the 3' to 5' direction.</text>
</comment>
<dbReference type="Proteomes" id="UP000294412">
    <property type="component" value="Chromosome"/>
</dbReference>
<evidence type="ECO:0000256" key="9">
    <source>
        <dbReference type="HAMAP-Rule" id="MF_01036"/>
    </source>
</evidence>
<sequence>MLQNNQILMQLKKKLHSNHKHVEGIVKKTKKNFGFLEINSNKSYFIPPTYMKKVMNGDRIIAVIQNDKNREIAYPEKIIQPFLTRFVGYVQTQNNILFIIPDHPMLKQAIQCELSKNLKQIALNNGDWAVAEMRHHPLNNNHIFYAEITEFITKKNNTLAPWWITLARHNLKRTQPDLDSPKEILDEQLTRQDLTDMPFITIDSANTEDIDDALYIEDIGDDRLKLIVAIADPTAYISINSVIDIEASERSFTNYLPGFNISMLPRKLSNHICSLLPHKRRPVLACCVTICKNGTPDTNVQFFAAWIASRCQLVYDNVSDWLEDHQKSNWKPPNTIIAQQITLLNRLCIIRNQWRHKHALVFKDHPTFRFLLAKNGEVLDIIAEHRRAANHIIEESMILANICAAHLLRDTFGFGIYNVHLGFDHGHAEQAVSILANYGIMTDSAKVTTLDGFRILRRKLDSQPTQFLNTRIRRFQLLSEIKTTPGPHFGLGLEVYATWTSPIRKYGDMVNHRLLKAIIKGECGIRPTETLAIKISERRRQNRMAEKEVNDWLYSRFFQKIVGSLKKFRAEVIDVSKGGIRIRLQDNGAVAFIPSSFIHEVRKEIVCSHENGIVKIKNIILYRVTDIIEVTIEAVRMETRSIIARPVSSITS</sequence>
<dbReference type="InterPro" id="IPR013223">
    <property type="entry name" value="RNase_B_OB_dom"/>
</dbReference>
<dbReference type="InterPro" id="IPR001900">
    <property type="entry name" value="RNase_II/R"/>
</dbReference>
<evidence type="ECO:0000259" key="10">
    <source>
        <dbReference type="SMART" id="SM00357"/>
    </source>
</evidence>
<evidence type="ECO:0000256" key="1">
    <source>
        <dbReference type="ARBA" id="ARBA00001849"/>
    </source>
</evidence>
<evidence type="ECO:0000256" key="8">
    <source>
        <dbReference type="ARBA" id="ARBA00022884"/>
    </source>
</evidence>
<proteinExistence type="inferred from homology"/>
<dbReference type="NCBIfam" id="NF003455">
    <property type="entry name" value="PRK05054.1"/>
    <property type="match status" value="1"/>
</dbReference>
<dbReference type="InterPro" id="IPR022966">
    <property type="entry name" value="RNase_II/R_CS"/>
</dbReference>
<dbReference type="RefSeq" id="WP_157993853.1">
    <property type="nucleotide sequence ID" value="NZ_LR217703.1"/>
</dbReference>
<dbReference type="GO" id="GO:0005829">
    <property type="term" value="C:cytosol"/>
    <property type="evidence" value="ECO:0007669"/>
    <property type="project" value="UniProtKB-ARBA"/>
</dbReference>
<evidence type="ECO:0000256" key="3">
    <source>
        <dbReference type="ARBA" id="ARBA00009925"/>
    </source>
</evidence>
<dbReference type="OrthoDB" id="9764149at2"/>
<protein>
    <recommendedName>
        <fullName evidence="9">Exoribonuclease 2</fullName>
        <ecNumber evidence="9">3.1.13.1</ecNumber>
    </recommendedName>
    <alternativeName>
        <fullName evidence="9">Exoribonuclease II</fullName>
        <shortName evidence="9">RNase II</shortName>
        <shortName evidence="9">Ribonuclease II</shortName>
    </alternativeName>
</protein>
<accession>A0A451D2X9</accession>
<dbReference type="InterPro" id="IPR004476">
    <property type="entry name" value="RNase_II/RNase_R"/>
</dbReference>
<dbReference type="InterPro" id="IPR003029">
    <property type="entry name" value="S1_domain"/>
</dbReference>
<comment type="catalytic activity">
    <reaction evidence="1 9">
        <text>Exonucleolytic cleavage in the 3'- to 5'-direction to yield nucleoside 5'-phosphates.</text>
        <dbReference type="EC" id="3.1.13.1"/>
    </reaction>
</comment>
<dbReference type="EMBL" id="LR217703">
    <property type="protein sequence ID" value="VFP80001.1"/>
    <property type="molecule type" value="Genomic_DNA"/>
</dbReference>
<dbReference type="Gene3D" id="2.40.50.640">
    <property type="match status" value="1"/>
</dbReference>
<dbReference type="SMART" id="SM00955">
    <property type="entry name" value="RNB"/>
    <property type="match status" value="1"/>
</dbReference>
<dbReference type="Gene3D" id="2.40.50.140">
    <property type="entry name" value="Nucleic acid-binding proteins"/>
    <property type="match status" value="2"/>
</dbReference>
<dbReference type="NCBIfam" id="TIGR02062">
    <property type="entry name" value="RNase_B"/>
    <property type="match status" value="1"/>
</dbReference>
<evidence type="ECO:0000313" key="12">
    <source>
        <dbReference type="EMBL" id="VFP80001.1"/>
    </source>
</evidence>
<evidence type="ECO:0000259" key="11">
    <source>
        <dbReference type="SMART" id="SM00955"/>
    </source>
</evidence>
<dbReference type="Pfam" id="PF17876">
    <property type="entry name" value="CSD2"/>
    <property type="match status" value="1"/>
</dbReference>
<evidence type="ECO:0000313" key="13">
    <source>
        <dbReference type="Proteomes" id="UP000294412"/>
    </source>
</evidence>
<organism evidence="12 13">
    <name type="scientific">Candidatus Erwinia haradaeae</name>
    <dbReference type="NCBI Taxonomy" id="1922217"/>
    <lineage>
        <taxon>Bacteria</taxon>
        <taxon>Pseudomonadati</taxon>
        <taxon>Pseudomonadota</taxon>
        <taxon>Gammaproteobacteria</taxon>
        <taxon>Enterobacterales</taxon>
        <taxon>Erwiniaceae</taxon>
        <taxon>Erwinia</taxon>
    </lineage>
</organism>
<evidence type="ECO:0000256" key="4">
    <source>
        <dbReference type="ARBA" id="ARBA00022490"/>
    </source>
</evidence>
<dbReference type="Pfam" id="PF08206">
    <property type="entry name" value="OB_RNB"/>
    <property type="match status" value="1"/>
</dbReference>
<dbReference type="PANTHER" id="PTHR23355:SF37">
    <property type="entry name" value="EXORIBONUCLEASE 2"/>
    <property type="match status" value="1"/>
</dbReference>
<reference evidence="12 13" key="1">
    <citation type="submission" date="2019-02" db="EMBL/GenBank/DDBJ databases">
        <authorList>
            <person name="Manzano-Marin A."/>
            <person name="Manzano-Marin A."/>
        </authorList>
    </citation>
    <scope>NUCLEOTIDE SEQUENCE [LARGE SCALE GENOMIC DNA]</scope>
    <source>
        <strain evidence="12 13">ErCicuneomaculata</strain>
    </source>
</reference>
<keyword evidence="4 9" id="KW-0963">Cytoplasm</keyword>
<dbReference type="HAMAP" id="MF_01036">
    <property type="entry name" value="RNase_II"/>
    <property type="match status" value="1"/>
</dbReference>
<dbReference type="InterPro" id="IPR011129">
    <property type="entry name" value="CSD"/>
</dbReference>
<evidence type="ECO:0000256" key="6">
    <source>
        <dbReference type="ARBA" id="ARBA00022801"/>
    </source>
</evidence>
<dbReference type="GO" id="GO:0006402">
    <property type="term" value="P:mRNA catabolic process"/>
    <property type="evidence" value="ECO:0007669"/>
    <property type="project" value="UniProtKB-UniRule"/>
</dbReference>
<keyword evidence="8 9" id="KW-0694">RNA-binding</keyword>
<comment type="similarity">
    <text evidence="3 9">Belongs to the RNR ribonuclease family. RNase II subfamily.</text>
</comment>
<dbReference type="InterPro" id="IPR011804">
    <property type="entry name" value="RNase_II"/>
</dbReference>
<feature type="domain" description="Cold-shock" evidence="10">
    <location>
        <begin position="23"/>
        <end position="79"/>
    </location>
</feature>
<keyword evidence="6 9" id="KW-0378">Hydrolase</keyword>
<keyword evidence="7 9" id="KW-0269">Exonuclease</keyword>
<dbReference type="InterPro" id="IPR012340">
    <property type="entry name" value="NA-bd_OB-fold"/>
</dbReference>
<name>A0A451D2X9_9GAMM</name>